<dbReference type="GeneID" id="85230570"/>
<dbReference type="AlphaFoldDB" id="A0AA97FGK4"/>
<feature type="compositionally biased region" description="Basic and acidic residues" evidence="2">
    <location>
        <begin position="103"/>
        <end position="123"/>
    </location>
</feature>
<gene>
    <name evidence="3" type="ORF">F1737_10335</name>
</gene>
<keyword evidence="4" id="KW-1185">Reference proteome</keyword>
<dbReference type="RefSeq" id="WP_317136499.1">
    <property type="nucleotide sequence ID" value="NZ_CP043875.1"/>
</dbReference>
<keyword evidence="1" id="KW-0175">Coiled coil</keyword>
<sequence>MNDKPIKASDIAKIVRMTEAEVKEISKKYEKIIPSRYLGRVRIYEKSAADVISGIAKMASEGTDREEIISHFGGEEKKQSTKEKVAERIRKNPVLINKKIPVKKREKESGESTPEKNRTQTRREIVSAVKVRSDSDKSAMLELKISKLTARIDKLEAELSKVSENTESEIKNIGKSIDSLQKQIDVISEWTEYFDKNFESKMEFQKKTNQYSDDKIEALKAEIEFLKLPWWKRLSSR</sequence>
<organism evidence="3 4">
    <name type="scientific">Methanochimaera problematica</name>
    <dbReference type="NCBI Taxonomy" id="2609417"/>
    <lineage>
        <taxon>Archaea</taxon>
        <taxon>Methanobacteriati</taxon>
        <taxon>Methanobacteriota</taxon>
        <taxon>Stenosarchaea group</taxon>
        <taxon>Methanomicrobia</taxon>
        <taxon>Methanomicrobiales</taxon>
        <taxon>Methanomicrobiaceae</taxon>
        <taxon>Methanochimaera</taxon>
    </lineage>
</organism>
<evidence type="ECO:0000256" key="1">
    <source>
        <dbReference type="SAM" id="Coils"/>
    </source>
</evidence>
<name>A0AA97FGK4_9EURY</name>
<dbReference type="KEGG" id="mefw:F1737_10335"/>
<proteinExistence type="predicted"/>
<evidence type="ECO:0000256" key="2">
    <source>
        <dbReference type="SAM" id="MobiDB-lite"/>
    </source>
</evidence>
<evidence type="ECO:0000313" key="3">
    <source>
        <dbReference type="EMBL" id="WOF17046.1"/>
    </source>
</evidence>
<feature type="coiled-coil region" evidence="1">
    <location>
        <begin position="138"/>
        <end position="183"/>
    </location>
</feature>
<dbReference type="Proteomes" id="UP001301797">
    <property type="component" value="Chromosome"/>
</dbReference>
<dbReference type="EMBL" id="CP043875">
    <property type="protein sequence ID" value="WOF17046.1"/>
    <property type="molecule type" value="Genomic_DNA"/>
</dbReference>
<feature type="region of interest" description="Disordered" evidence="2">
    <location>
        <begin position="100"/>
        <end position="123"/>
    </location>
</feature>
<evidence type="ECO:0000313" key="4">
    <source>
        <dbReference type="Proteomes" id="UP001301797"/>
    </source>
</evidence>
<accession>A0AA97FGK4</accession>
<reference evidence="3 4" key="1">
    <citation type="submission" date="2019-09" db="EMBL/GenBank/DDBJ databases">
        <title>The complete genome of Methanoplanus sp. FWC-SCC4.</title>
        <authorList>
            <person name="Chen S.-C."/>
            <person name="Zhou Y.-Z."/>
            <person name="Lai M.-C."/>
        </authorList>
    </citation>
    <scope>NUCLEOTIDE SEQUENCE [LARGE SCALE GENOMIC DNA]</scope>
    <source>
        <strain evidence="3 4">FWC-SCC4</strain>
    </source>
</reference>
<protein>
    <submittedName>
        <fullName evidence="3">Uncharacterized protein</fullName>
    </submittedName>
</protein>